<feature type="region of interest" description="Disordered" evidence="1">
    <location>
        <begin position="1"/>
        <end position="49"/>
    </location>
</feature>
<dbReference type="PANTHER" id="PTHR37162">
    <property type="entry name" value="HAT FAMILY DIMERISATION DOMAINCONTAINING PROTEIN-RELATED"/>
    <property type="match status" value="1"/>
</dbReference>
<dbReference type="PANTHER" id="PTHR37162:SF1">
    <property type="entry name" value="BED-TYPE DOMAIN-CONTAINING PROTEIN"/>
    <property type="match status" value="1"/>
</dbReference>
<dbReference type="EMBL" id="CACRXK020000411">
    <property type="protein sequence ID" value="CAB3981622.1"/>
    <property type="molecule type" value="Genomic_DNA"/>
</dbReference>
<sequence>MAETSSDCGRKKAKVDGSLDGSLDGSSRKFDGESDVTRHIQGEKHQKNVRARTNAAPLSSFGFISTSDPLKDKVTTAEIKVATLLVENNIPLAFADKLSPMFKELFPDSNIAKNYHSARMKTTCILNGAIAPHVKQTLVEQLKSGVFSMSTDGSNDKDLDKMNPITVKLFDINTSRAVTRFLDMGVTQVVDAAKASTIFEAIDEVMTDNSIPWKNCIAFSVDNTSANLGQFNSIKTRVLERNPDCYFLGCPCHILHNTAGKASSQLKEVSGFDIDDLAVDIFYYFDKSTKRKAALSDYAQFCDLVYRKTLKHVTTRWLSLNTSVNRILSGYEGLKSYFLSEDDEDSKIPRFARLRKHFENPMTEIYLMFFQAVIPTFTTINEFLQRGEPVIHLLLDQLESFLKKLAGKFIRIDAIAAANKVQRFYDTVGAFYRAAAQYAVAKLPFNDKVLENSRFVNFEKRREHEFTMVEFFLQRFPDHLEMSVEEQEKLQEQFIDYQLLSNDNIRQHVWNDATVKTDEDGTACLFRMDVIWGHLNATKSADGTPRFHLLARVALTVLCLPHSNAEERVFSMIGKNKRAERSSLQVKGTLSS</sequence>
<evidence type="ECO:0000313" key="2">
    <source>
        <dbReference type="EMBL" id="CAB3981622.1"/>
    </source>
</evidence>
<name>A0A6S7FZE4_PARCT</name>
<feature type="compositionally biased region" description="Basic and acidic residues" evidence="1">
    <location>
        <begin position="8"/>
        <end position="17"/>
    </location>
</feature>
<evidence type="ECO:0000313" key="3">
    <source>
        <dbReference type="Proteomes" id="UP001152795"/>
    </source>
</evidence>
<accession>A0A6S7FZE4</accession>
<gene>
    <name evidence="2" type="ORF">PACLA_8A017748</name>
</gene>
<dbReference type="SUPFAM" id="SSF53098">
    <property type="entry name" value="Ribonuclease H-like"/>
    <property type="match status" value="1"/>
</dbReference>
<keyword evidence="3" id="KW-1185">Reference proteome</keyword>
<protein>
    <submittedName>
        <fullName evidence="2">PREDICTED: uncharacterized protein LOC107326933</fullName>
    </submittedName>
</protein>
<proteinExistence type="predicted"/>
<evidence type="ECO:0000256" key="1">
    <source>
        <dbReference type="SAM" id="MobiDB-lite"/>
    </source>
</evidence>
<organism evidence="2 3">
    <name type="scientific">Paramuricea clavata</name>
    <name type="common">Red gorgonian</name>
    <name type="synonym">Violescent sea-whip</name>
    <dbReference type="NCBI Taxonomy" id="317549"/>
    <lineage>
        <taxon>Eukaryota</taxon>
        <taxon>Metazoa</taxon>
        <taxon>Cnidaria</taxon>
        <taxon>Anthozoa</taxon>
        <taxon>Octocorallia</taxon>
        <taxon>Malacalcyonacea</taxon>
        <taxon>Plexauridae</taxon>
        <taxon>Paramuricea</taxon>
    </lineage>
</organism>
<dbReference type="AlphaFoldDB" id="A0A6S7FZE4"/>
<dbReference type="InterPro" id="IPR012337">
    <property type="entry name" value="RNaseH-like_sf"/>
</dbReference>
<dbReference type="Proteomes" id="UP001152795">
    <property type="component" value="Unassembled WGS sequence"/>
</dbReference>
<feature type="compositionally biased region" description="Basic and acidic residues" evidence="1">
    <location>
        <begin position="26"/>
        <end position="46"/>
    </location>
</feature>
<comment type="caution">
    <text evidence="2">The sequence shown here is derived from an EMBL/GenBank/DDBJ whole genome shotgun (WGS) entry which is preliminary data.</text>
</comment>
<dbReference type="OrthoDB" id="6782434at2759"/>
<reference evidence="2" key="1">
    <citation type="submission" date="2020-04" db="EMBL/GenBank/DDBJ databases">
        <authorList>
            <person name="Alioto T."/>
            <person name="Alioto T."/>
            <person name="Gomez Garrido J."/>
        </authorList>
    </citation>
    <scope>NUCLEOTIDE SEQUENCE</scope>
    <source>
        <strain evidence="2">A484AB</strain>
    </source>
</reference>